<dbReference type="AlphaFoldDB" id="A0A941DEB6"/>
<dbReference type="InterPro" id="IPR009057">
    <property type="entry name" value="Homeodomain-like_sf"/>
</dbReference>
<dbReference type="GO" id="GO:0043565">
    <property type="term" value="F:sequence-specific DNA binding"/>
    <property type="evidence" value="ECO:0007669"/>
    <property type="project" value="InterPro"/>
</dbReference>
<dbReference type="InterPro" id="IPR018060">
    <property type="entry name" value="HTH_AraC"/>
</dbReference>
<dbReference type="SUPFAM" id="SSF46689">
    <property type="entry name" value="Homeodomain-like"/>
    <property type="match status" value="1"/>
</dbReference>
<evidence type="ECO:0000313" key="5">
    <source>
        <dbReference type="EMBL" id="MBR7747238.1"/>
    </source>
</evidence>
<organism evidence="5 6">
    <name type="scientific">Undibacterium baiyunense</name>
    <dbReference type="NCBI Taxonomy" id="2828731"/>
    <lineage>
        <taxon>Bacteria</taxon>
        <taxon>Pseudomonadati</taxon>
        <taxon>Pseudomonadota</taxon>
        <taxon>Betaproteobacteria</taxon>
        <taxon>Burkholderiales</taxon>
        <taxon>Oxalobacteraceae</taxon>
        <taxon>Undibacterium</taxon>
    </lineage>
</organism>
<sequence>MPNCDESQRLPNTVLSVWQHTTDTATRMLVLPDGCRDFIIRSNHQGTSLHMLSPLDDGARYVESDRGDSYFGWRLHPAASFNQAHARSTKLIERLDNLTTQFPIDPQHHTAQILQVLDDAFDLDTQIVDALDSLKTRHSVPDSARELGVSERSLQRWLIQKTGRSPTYWRSLARARQAAQALLARMNLNQDKGNRMNLAELAADFAYADQAHLCREFQRWFGCSPSTMLRSPIYQELIMADGYA</sequence>
<dbReference type="PROSITE" id="PS01124">
    <property type="entry name" value="HTH_ARAC_FAMILY_2"/>
    <property type="match status" value="1"/>
</dbReference>
<proteinExistence type="predicted"/>
<reference evidence="5 6" key="1">
    <citation type="submission" date="2021-04" db="EMBL/GenBank/DDBJ databases">
        <title>novel species isolated from subtropical streams in China.</title>
        <authorList>
            <person name="Lu H."/>
        </authorList>
    </citation>
    <scope>NUCLEOTIDE SEQUENCE [LARGE SCALE GENOMIC DNA]</scope>
    <source>
        <strain evidence="5 6">BYS107W</strain>
    </source>
</reference>
<dbReference type="PROSITE" id="PS00041">
    <property type="entry name" value="HTH_ARAC_FAMILY_1"/>
    <property type="match status" value="1"/>
</dbReference>
<dbReference type="RefSeq" id="WP_212684596.1">
    <property type="nucleotide sequence ID" value="NZ_JAGSPM010000006.1"/>
</dbReference>
<keyword evidence="2" id="KW-0238">DNA-binding</keyword>
<evidence type="ECO:0000256" key="3">
    <source>
        <dbReference type="ARBA" id="ARBA00023163"/>
    </source>
</evidence>
<dbReference type="EMBL" id="JAGSPM010000006">
    <property type="protein sequence ID" value="MBR7747238.1"/>
    <property type="molecule type" value="Genomic_DNA"/>
</dbReference>
<dbReference type="Gene3D" id="1.10.10.60">
    <property type="entry name" value="Homeodomain-like"/>
    <property type="match status" value="1"/>
</dbReference>
<evidence type="ECO:0000256" key="2">
    <source>
        <dbReference type="ARBA" id="ARBA00023125"/>
    </source>
</evidence>
<keyword evidence="6" id="KW-1185">Reference proteome</keyword>
<dbReference type="InterPro" id="IPR018062">
    <property type="entry name" value="HTH_AraC-typ_CS"/>
</dbReference>
<dbReference type="Proteomes" id="UP000680158">
    <property type="component" value="Unassembled WGS sequence"/>
</dbReference>
<feature type="domain" description="HTH araC/xylS-type" evidence="4">
    <location>
        <begin position="125"/>
        <end position="231"/>
    </location>
</feature>
<evidence type="ECO:0000259" key="4">
    <source>
        <dbReference type="PROSITE" id="PS01124"/>
    </source>
</evidence>
<evidence type="ECO:0000256" key="1">
    <source>
        <dbReference type="ARBA" id="ARBA00023015"/>
    </source>
</evidence>
<keyword evidence="3" id="KW-0804">Transcription</keyword>
<name>A0A941DEB6_9BURK</name>
<dbReference type="SMART" id="SM00342">
    <property type="entry name" value="HTH_ARAC"/>
    <property type="match status" value="1"/>
</dbReference>
<comment type="caution">
    <text evidence="5">The sequence shown here is derived from an EMBL/GenBank/DDBJ whole genome shotgun (WGS) entry which is preliminary data.</text>
</comment>
<dbReference type="InterPro" id="IPR050204">
    <property type="entry name" value="AraC_XylS_family_regulators"/>
</dbReference>
<dbReference type="GO" id="GO:0003700">
    <property type="term" value="F:DNA-binding transcription factor activity"/>
    <property type="evidence" value="ECO:0007669"/>
    <property type="project" value="InterPro"/>
</dbReference>
<protein>
    <submittedName>
        <fullName evidence="5">AraC family transcriptional regulator</fullName>
    </submittedName>
</protein>
<dbReference type="Pfam" id="PF12833">
    <property type="entry name" value="HTH_18"/>
    <property type="match status" value="1"/>
</dbReference>
<accession>A0A941DEB6</accession>
<dbReference type="PANTHER" id="PTHR46796">
    <property type="entry name" value="HTH-TYPE TRANSCRIPTIONAL ACTIVATOR RHAS-RELATED"/>
    <property type="match status" value="1"/>
</dbReference>
<gene>
    <name evidence="5" type="ORF">KDM92_11645</name>
</gene>
<keyword evidence="1" id="KW-0805">Transcription regulation</keyword>
<evidence type="ECO:0000313" key="6">
    <source>
        <dbReference type="Proteomes" id="UP000680158"/>
    </source>
</evidence>